<dbReference type="EMBL" id="PQIB02000012">
    <property type="protein sequence ID" value="RLM80626.1"/>
    <property type="molecule type" value="Genomic_DNA"/>
</dbReference>
<keyword evidence="3" id="KW-1185">Reference proteome</keyword>
<feature type="region of interest" description="Disordered" evidence="1">
    <location>
        <begin position="19"/>
        <end position="88"/>
    </location>
</feature>
<dbReference type="OrthoDB" id="10033309at2759"/>
<comment type="caution">
    <text evidence="2">The sequence shown here is derived from an EMBL/GenBank/DDBJ whole genome shotgun (WGS) entry which is preliminary data.</text>
</comment>
<evidence type="ECO:0000313" key="2">
    <source>
        <dbReference type="EMBL" id="RLM80626.1"/>
    </source>
</evidence>
<evidence type="ECO:0000313" key="3">
    <source>
        <dbReference type="Proteomes" id="UP000275267"/>
    </source>
</evidence>
<dbReference type="GO" id="GO:0045505">
    <property type="term" value="F:dynein intermediate chain binding"/>
    <property type="evidence" value="ECO:0007669"/>
    <property type="project" value="TreeGrafter"/>
</dbReference>
<dbReference type="AlphaFoldDB" id="A0A3L6QME9"/>
<organism evidence="2 3">
    <name type="scientific">Panicum miliaceum</name>
    <name type="common">Proso millet</name>
    <name type="synonym">Broomcorn millet</name>
    <dbReference type="NCBI Taxonomy" id="4540"/>
    <lineage>
        <taxon>Eukaryota</taxon>
        <taxon>Viridiplantae</taxon>
        <taxon>Streptophyta</taxon>
        <taxon>Embryophyta</taxon>
        <taxon>Tracheophyta</taxon>
        <taxon>Spermatophyta</taxon>
        <taxon>Magnoliopsida</taxon>
        <taxon>Liliopsida</taxon>
        <taxon>Poales</taxon>
        <taxon>Poaceae</taxon>
        <taxon>PACMAD clade</taxon>
        <taxon>Panicoideae</taxon>
        <taxon>Panicodae</taxon>
        <taxon>Paniceae</taxon>
        <taxon>Panicinae</taxon>
        <taxon>Panicum</taxon>
        <taxon>Panicum sect. Panicum</taxon>
    </lineage>
</organism>
<evidence type="ECO:0008006" key="4">
    <source>
        <dbReference type="Google" id="ProtNLM"/>
    </source>
</evidence>
<dbReference type="PANTHER" id="PTHR11886">
    <property type="entry name" value="DYNEIN LIGHT CHAIN"/>
    <property type="match status" value="1"/>
</dbReference>
<dbReference type="Pfam" id="PF01221">
    <property type="entry name" value="Dynein_light"/>
    <property type="match status" value="1"/>
</dbReference>
<accession>A0A3L6QME9</accession>
<dbReference type="Gene3D" id="3.30.740.10">
    <property type="entry name" value="Protein Inhibitor Of Neuronal Nitric Oxide Synthase"/>
    <property type="match status" value="1"/>
</dbReference>
<sequence>MDPASEELERRSRYLSSLIRRTKLGAAPAPAPPPLPEREPVAAAPNPEPEPEPAVGKRGEAKPALAAVEEEKEKREVRGEGGDAKGKEVKGKVVEGALKGEEGGRRVAVRVRAADMPLPLQRRAVRLAYEAIAAMPRLDSKRLALALKKADMDSQPDRLATVTSHHVNPSCCVLFIEWVPSLDYSRDDLKEEKRKTTEFDTAYGPAWHCIVGTSFGSYVTHSLGGFLYFSVDKAYILLFRTAVEPLGHP</sequence>
<dbReference type="GO" id="GO:0005868">
    <property type="term" value="C:cytoplasmic dynein complex"/>
    <property type="evidence" value="ECO:0007669"/>
    <property type="project" value="TreeGrafter"/>
</dbReference>
<reference evidence="3" key="1">
    <citation type="journal article" date="2019" name="Nat. Commun.">
        <title>The genome of broomcorn millet.</title>
        <authorList>
            <person name="Zou C."/>
            <person name="Miki D."/>
            <person name="Li D."/>
            <person name="Tang Q."/>
            <person name="Xiao L."/>
            <person name="Rajput S."/>
            <person name="Deng P."/>
            <person name="Jia W."/>
            <person name="Huang R."/>
            <person name="Zhang M."/>
            <person name="Sun Y."/>
            <person name="Hu J."/>
            <person name="Fu X."/>
            <person name="Schnable P.S."/>
            <person name="Li F."/>
            <person name="Zhang H."/>
            <person name="Feng B."/>
            <person name="Zhu X."/>
            <person name="Liu R."/>
            <person name="Schnable J.C."/>
            <person name="Zhu J.-K."/>
            <person name="Zhang H."/>
        </authorList>
    </citation>
    <scope>NUCLEOTIDE SEQUENCE [LARGE SCALE GENOMIC DNA]</scope>
</reference>
<protein>
    <recommendedName>
        <fullName evidence="4">Dynein light chain</fullName>
    </recommendedName>
</protein>
<dbReference type="InterPro" id="IPR037177">
    <property type="entry name" value="DLC_sf"/>
</dbReference>
<dbReference type="PANTHER" id="PTHR11886:SF56">
    <property type="entry name" value="OS02G0580400 PROTEIN"/>
    <property type="match status" value="1"/>
</dbReference>
<dbReference type="GO" id="GO:0007017">
    <property type="term" value="P:microtubule-based process"/>
    <property type="evidence" value="ECO:0007669"/>
    <property type="project" value="InterPro"/>
</dbReference>
<name>A0A3L6QME9_PANMI</name>
<dbReference type="InterPro" id="IPR001372">
    <property type="entry name" value="Dynein_light_chain_typ-1/2"/>
</dbReference>
<dbReference type="SUPFAM" id="SSF54648">
    <property type="entry name" value="DLC"/>
    <property type="match status" value="1"/>
</dbReference>
<feature type="compositionally biased region" description="Basic and acidic residues" evidence="1">
    <location>
        <begin position="69"/>
        <end position="88"/>
    </location>
</feature>
<proteinExistence type="predicted"/>
<evidence type="ECO:0000256" key="1">
    <source>
        <dbReference type="SAM" id="MobiDB-lite"/>
    </source>
</evidence>
<gene>
    <name evidence="2" type="ORF">C2845_PM12G18490</name>
</gene>
<dbReference type="Proteomes" id="UP000275267">
    <property type="component" value="Unassembled WGS sequence"/>
</dbReference>
<dbReference type="STRING" id="4540.A0A3L6QME9"/>
<dbReference type="SMART" id="SM01375">
    <property type="entry name" value="Dynein_light"/>
    <property type="match status" value="1"/>
</dbReference>